<dbReference type="OrthoDB" id="9808267at2"/>
<keyword evidence="2" id="KW-1277">Toxin-antitoxin system</keyword>
<gene>
    <name evidence="3" type="ORF">CQA53_06840</name>
</gene>
<dbReference type="PANTHER" id="PTHR38781">
    <property type="entry name" value="ANTITOXIN DINJ-RELATED"/>
    <property type="match status" value="1"/>
</dbReference>
<evidence type="ECO:0000313" key="3">
    <source>
        <dbReference type="EMBL" id="RDU65282.1"/>
    </source>
</evidence>
<dbReference type="EMBL" id="NXLQ01000014">
    <property type="protein sequence ID" value="RDU65282.1"/>
    <property type="molecule type" value="Genomic_DNA"/>
</dbReference>
<dbReference type="NCBIfam" id="TIGR02384">
    <property type="entry name" value="RelB_DinJ"/>
    <property type="match status" value="1"/>
</dbReference>
<dbReference type="PANTHER" id="PTHR38781:SF1">
    <property type="entry name" value="ANTITOXIN DINJ-RELATED"/>
    <property type="match status" value="1"/>
</dbReference>
<reference evidence="3 4" key="1">
    <citation type="submission" date="2018-04" db="EMBL/GenBank/DDBJ databases">
        <title>Novel Campyloabacter and Helicobacter Species and Strains.</title>
        <authorList>
            <person name="Mannion A.J."/>
            <person name="Shen Z."/>
            <person name="Fox J.G."/>
        </authorList>
    </citation>
    <scope>NUCLEOTIDE SEQUENCE [LARGE SCALE GENOMIC DNA]</scope>
    <source>
        <strain evidence="3 4">MIT 17-337</strain>
    </source>
</reference>
<evidence type="ECO:0000256" key="1">
    <source>
        <dbReference type="ARBA" id="ARBA00010562"/>
    </source>
</evidence>
<dbReference type="GO" id="GO:0006355">
    <property type="term" value="P:regulation of DNA-templated transcription"/>
    <property type="evidence" value="ECO:0007669"/>
    <property type="project" value="InterPro"/>
</dbReference>
<keyword evidence="4" id="KW-1185">Reference proteome</keyword>
<dbReference type="Proteomes" id="UP000256379">
    <property type="component" value="Unassembled WGS sequence"/>
</dbReference>
<protein>
    <submittedName>
        <fullName evidence="3">Type II toxin-antitoxin system antitoxin, RelB/DinJ family</fullName>
    </submittedName>
</protein>
<organism evidence="3 4">
    <name type="scientific">Helicobacter didelphidarum</name>
    <dbReference type="NCBI Taxonomy" id="2040648"/>
    <lineage>
        <taxon>Bacteria</taxon>
        <taxon>Pseudomonadati</taxon>
        <taxon>Campylobacterota</taxon>
        <taxon>Epsilonproteobacteria</taxon>
        <taxon>Campylobacterales</taxon>
        <taxon>Helicobacteraceae</taxon>
        <taxon>Helicobacter</taxon>
    </lineage>
</organism>
<dbReference type="InterPro" id="IPR007337">
    <property type="entry name" value="RelB/DinJ"/>
</dbReference>
<name>A0A3D8IJ77_9HELI</name>
<dbReference type="InterPro" id="IPR013321">
    <property type="entry name" value="Arc_rbn_hlx_hlx"/>
</dbReference>
<comment type="similarity">
    <text evidence="1">Belongs to the RelB/DinJ antitoxin family.</text>
</comment>
<dbReference type="Gene3D" id="1.10.1220.10">
    <property type="entry name" value="Met repressor-like"/>
    <property type="match status" value="1"/>
</dbReference>
<evidence type="ECO:0000313" key="4">
    <source>
        <dbReference type="Proteomes" id="UP000256379"/>
    </source>
</evidence>
<comment type="caution">
    <text evidence="3">The sequence shown here is derived from an EMBL/GenBank/DDBJ whole genome shotgun (WGS) entry which is preliminary data.</text>
</comment>
<evidence type="ECO:0000256" key="2">
    <source>
        <dbReference type="ARBA" id="ARBA00022649"/>
    </source>
</evidence>
<proteinExistence type="inferred from homology"/>
<accession>A0A3D8IJ77</accession>
<dbReference type="GO" id="GO:0006351">
    <property type="term" value="P:DNA-templated transcription"/>
    <property type="evidence" value="ECO:0007669"/>
    <property type="project" value="TreeGrafter"/>
</dbReference>
<dbReference type="Pfam" id="PF04221">
    <property type="entry name" value="RelB"/>
    <property type="match status" value="1"/>
</dbReference>
<dbReference type="AlphaFoldDB" id="A0A3D8IJ77"/>
<sequence>MYAKILQFISKRIDMKTSIVQFRMDSELKETFEAVVKSMGLDMGSAFRMFAMQVLKNGKIPFEVEAIDPDTIWTKADQKAWKKARKELERGETISHEQLKRELGL</sequence>